<feature type="compositionally biased region" description="Basic residues" evidence="1">
    <location>
        <begin position="278"/>
        <end position="295"/>
    </location>
</feature>
<feature type="region of interest" description="Disordered" evidence="1">
    <location>
        <begin position="1"/>
        <end position="64"/>
    </location>
</feature>
<evidence type="ECO:0000256" key="1">
    <source>
        <dbReference type="SAM" id="MobiDB-lite"/>
    </source>
</evidence>
<reference evidence="2 3" key="1">
    <citation type="journal article" date="2016" name="Mol. Biol. Evol.">
        <title>Comparative Genomics of Early-Diverging Mushroom-Forming Fungi Provides Insights into the Origins of Lignocellulose Decay Capabilities.</title>
        <authorList>
            <person name="Nagy L.G."/>
            <person name="Riley R."/>
            <person name="Tritt A."/>
            <person name="Adam C."/>
            <person name="Daum C."/>
            <person name="Floudas D."/>
            <person name="Sun H."/>
            <person name="Yadav J.S."/>
            <person name="Pangilinan J."/>
            <person name="Larsson K.H."/>
            <person name="Matsuura K."/>
            <person name="Barry K."/>
            <person name="Labutti K."/>
            <person name="Kuo R."/>
            <person name="Ohm R.A."/>
            <person name="Bhattacharya S.S."/>
            <person name="Shirouzu T."/>
            <person name="Yoshinaga Y."/>
            <person name="Martin F.M."/>
            <person name="Grigoriev I.V."/>
            <person name="Hibbett D.S."/>
        </authorList>
    </citation>
    <scope>NUCLEOTIDE SEQUENCE [LARGE SCALE GENOMIC DNA]</scope>
    <source>
        <strain evidence="2 3">HHB12733</strain>
    </source>
</reference>
<keyword evidence="3" id="KW-1185">Reference proteome</keyword>
<dbReference type="AlphaFoldDB" id="A0A165IVW6"/>
<dbReference type="Proteomes" id="UP000076842">
    <property type="component" value="Unassembled WGS sequence"/>
</dbReference>
<evidence type="ECO:0000313" key="3">
    <source>
        <dbReference type="Proteomes" id="UP000076842"/>
    </source>
</evidence>
<feature type="compositionally biased region" description="Low complexity" evidence="1">
    <location>
        <begin position="13"/>
        <end position="22"/>
    </location>
</feature>
<name>A0A165IVW6_9BASI</name>
<gene>
    <name evidence="2" type="ORF">CALCODRAFT_58641</name>
</gene>
<accession>A0A165IVW6</accession>
<feature type="region of interest" description="Disordered" evidence="1">
    <location>
        <begin position="86"/>
        <end position="110"/>
    </location>
</feature>
<feature type="compositionally biased region" description="Low complexity" evidence="1">
    <location>
        <begin position="166"/>
        <end position="188"/>
    </location>
</feature>
<feature type="region of interest" description="Disordered" evidence="1">
    <location>
        <begin position="236"/>
        <end position="372"/>
    </location>
</feature>
<feature type="compositionally biased region" description="Low complexity" evidence="1">
    <location>
        <begin position="263"/>
        <end position="272"/>
    </location>
</feature>
<proteinExistence type="predicted"/>
<feature type="compositionally biased region" description="Low complexity" evidence="1">
    <location>
        <begin position="316"/>
        <end position="330"/>
    </location>
</feature>
<feature type="compositionally biased region" description="Basic residues" evidence="1">
    <location>
        <begin position="1"/>
        <end position="10"/>
    </location>
</feature>
<protein>
    <submittedName>
        <fullName evidence="2">Uncharacterized protein</fullName>
    </submittedName>
</protein>
<dbReference type="InParanoid" id="A0A165IVW6"/>
<feature type="region of interest" description="Disordered" evidence="1">
    <location>
        <begin position="126"/>
        <end position="202"/>
    </location>
</feature>
<evidence type="ECO:0000313" key="2">
    <source>
        <dbReference type="EMBL" id="KZT61048.1"/>
    </source>
</evidence>
<feature type="compositionally biased region" description="Pro residues" evidence="1">
    <location>
        <begin position="135"/>
        <end position="157"/>
    </location>
</feature>
<feature type="compositionally biased region" description="Low complexity" evidence="1">
    <location>
        <begin position="33"/>
        <end position="43"/>
    </location>
</feature>
<dbReference type="EMBL" id="KV423926">
    <property type="protein sequence ID" value="KZT61048.1"/>
    <property type="molecule type" value="Genomic_DNA"/>
</dbReference>
<feature type="compositionally biased region" description="Acidic residues" evidence="1">
    <location>
        <begin position="87"/>
        <end position="98"/>
    </location>
</feature>
<organism evidence="2 3">
    <name type="scientific">Calocera cornea HHB12733</name>
    <dbReference type="NCBI Taxonomy" id="1353952"/>
    <lineage>
        <taxon>Eukaryota</taxon>
        <taxon>Fungi</taxon>
        <taxon>Dikarya</taxon>
        <taxon>Basidiomycota</taxon>
        <taxon>Agaricomycotina</taxon>
        <taxon>Dacrymycetes</taxon>
        <taxon>Dacrymycetales</taxon>
        <taxon>Dacrymycetaceae</taxon>
        <taxon>Calocera</taxon>
    </lineage>
</organism>
<sequence>MSLPRAHTHPTTRPLTSLASPAPAHPHPHPPRARTALPTPTRSPHLRAIPRSALASPLREKEDPFCSAGWLPREAELEFGWLRQGQEGDEEGEGEGEGWGEQRLDGEDELGVDECVRRVLSNEDRMGVLRLSPTQRPPSPSPPSPTHPSPAPRPPRPATRTHTHTPTRTPTPAPTWTWTWAWTGTRPSTPRRRRTRGCTSALRRGRGRSAILTWSCSRARARGRARLRLRLRLRARRRRPPRPLLLRTPGTGTGGGGPDRPPRYLSRSLSRCSARERAGRRRSGARRGRGRRQTRRAPSWAACSSTTTPREGRGWGWRPRCGARGPCRPELAGRGRDGGSGRSSALPGPSGLTELDVGSGVPRPGRWTLDGGQHARRGIRLGSARLGSKKCSCTCTCPGRNRMIGIRMLRCCAHTGCSALAVLYCTSSTRSGTMNPILILILIASPRLLSPQRHIYACAHATSSQGCPLIAVPAPAAAPAAPAASPSL</sequence>